<keyword evidence="4 7" id="KW-1133">Transmembrane helix</keyword>
<dbReference type="PANTHER" id="PTHR38459:SF1">
    <property type="entry name" value="PROPHAGE BACTOPRENOL-LINKED GLUCOSE TRANSLOCASE HOMOLOG"/>
    <property type="match status" value="1"/>
</dbReference>
<keyword evidence="10" id="KW-1185">Reference proteome</keyword>
<comment type="similarity">
    <text evidence="2">Belongs to the GtrA family.</text>
</comment>
<feature type="compositionally biased region" description="Pro residues" evidence="6">
    <location>
        <begin position="162"/>
        <end position="177"/>
    </location>
</feature>
<keyword evidence="3 7" id="KW-0812">Transmembrane</keyword>
<evidence type="ECO:0000256" key="5">
    <source>
        <dbReference type="ARBA" id="ARBA00023136"/>
    </source>
</evidence>
<evidence type="ECO:0000313" key="10">
    <source>
        <dbReference type="Proteomes" id="UP001612915"/>
    </source>
</evidence>
<feature type="region of interest" description="Disordered" evidence="6">
    <location>
        <begin position="154"/>
        <end position="205"/>
    </location>
</feature>
<keyword evidence="5 7" id="KW-0472">Membrane</keyword>
<evidence type="ECO:0000313" key="9">
    <source>
        <dbReference type="EMBL" id="MFI7588310.1"/>
    </source>
</evidence>
<evidence type="ECO:0000256" key="4">
    <source>
        <dbReference type="ARBA" id="ARBA00022989"/>
    </source>
</evidence>
<name>A0ABW8APK4_9ACTN</name>
<evidence type="ECO:0000256" key="7">
    <source>
        <dbReference type="SAM" id="Phobius"/>
    </source>
</evidence>
<protein>
    <submittedName>
        <fullName evidence="9">GtrA family protein</fullName>
    </submittedName>
</protein>
<accession>A0ABW8APK4</accession>
<dbReference type="PANTHER" id="PTHR38459">
    <property type="entry name" value="PROPHAGE BACTOPRENOL-LINKED GLUCOSE TRANSLOCASE HOMOLOG"/>
    <property type="match status" value="1"/>
</dbReference>
<comment type="subcellular location">
    <subcellularLocation>
        <location evidence="1">Membrane</location>
        <topology evidence="1">Multi-pass membrane protein</topology>
    </subcellularLocation>
</comment>
<dbReference type="InterPro" id="IPR051401">
    <property type="entry name" value="GtrA_CellWall_Glycosyl"/>
</dbReference>
<proteinExistence type="inferred from homology"/>
<dbReference type="Proteomes" id="UP001612915">
    <property type="component" value="Unassembled WGS sequence"/>
</dbReference>
<reference evidence="9 10" key="1">
    <citation type="submission" date="2024-10" db="EMBL/GenBank/DDBJ databases">
        <title>The Natural Products Discovery Center: Release of the First 8490 Sequenced Strains for Exploring Actinobacteria Biosynthetic Diversity.</title>
        <authorList>
            <person name="Kalkreuter E."/>
            <person name="Kautsar S.A."/>
            <person name="Yang D."/>
            <person name="Bader C.D."/>
            <person name="Teijaro C.N."/>
            <person name="Fluegel L."/>
            <person name="Davis C.M."/>
            <person name="Simpson J.R."/>
            <person name="Lauterbach L."/>
            <person name="Steele A.D."/>
            <person name="Gui C."/>
            <person name="Meng S."/>
            <person name="Li G."/>
            <person name="Viehrig K."/>
            <person name="Ye F."/>
            <person name="Su P."/>
            <person name="Kiefer A.F."/>
            <person name="Nichols A."/>
            <person name="Cepeda A.J."/>
            <person name="Yan W."/>
            <person name="Fan B."/>
            <person name="Jiang Y."/>
            <person name="Adhikari A."/>
            <person name="Zheng C.-J."/>
            <person name="Schuster L."/>
            <person name="Cowan T.M."/>
            <person name="Smanski M.J."/>
            <person name="Chevrette M.G."/>
            <person name="De Carvalho L.P.S."/>
            <person name="Shen B."/>
        </authorList>
    </citation>
    <scope>NUCLEOTIDE SEQUENCE [LARGE SCALE GENOMIC DNA]</scope>
    <source>
        <strain evidence="9 10">NPDC049639</strain>
    </source>
</reference>
<evidence type="ECO:0000256" key="6">
    <source>
        <dbReference type="SAM" id="MobiDB-lite"/>
    </source>
</evidence>
<evidence type="ECO:0000256" key="3">
    <source>
        <dbReference type="ARBA" id="ARBA00022692"/>
    </source>
</evidence>
<dbReference type="RefSeq" id="WP_398281643.1">
    <property type="nucleotide sequence ID" value="NZ_JBITLV010000004.1"/>
</dbReference>
<organism evidence="9 10">
    <name type="scientific">Spongisporangium articulatum</name>
    <dbReference type="NCBI Taxonomy" id="3362603"/>
    <lineage>
        <taxon>Bacteria</taxon>
        <taxon>Bacillati</taxon>
        <taxon>Actinomycetota</taxon>
        <taxon>Actinomycetes</taxon>
        <taxon>Kineosporiales</taxon>
        <taxon>Kineosporiaceae</taxon>
        <taxon>Spongisporangium</taxon>
    </lineage>
</organism>
<dbReference type="InterPro" id="IPR007267">
    <property type="entry name" value="GtrA_DPMS_TM"/>
</dbReference>
<feature type="transmembrane region" description="Helical" evidence="7">
    <location>
        <begin position="120"/>
        <end position="137"/>
    </location>
</feature>
<sequence length="205" mass="21825">MLTRLRGSVNVLYREMVKFGAVGALAFVVDIGVFNLLRVGGHGGLDDKPLTAKTISVFVATVVAWLGNRYWTFRHRRRASARREFVLFVVMNVGGLVISLACLGFSHYVLQLTSALADNIAGNVVGLGLGTLFRFWAYKQFVFTEELAEDPDPALHVDAEPAPAPAEPTAPAEPPAPARAVTPPGSAGSSPARVRSTPAGAARSL</sequence>
<comment type="caution">
    <text evidence="9">The sequence shown here is derived from an EMBL/GenBank/DDBJ whole genome shotgun (WGS) entry which is preliminary data.</text>
</comment>
<gene>
    <name evidence="9" type="ORF">ACIB24_14670</name>
</gene>
<feature type="transmembrane region" description="Helical" evidence="7">
    <location>
        <begin position="54"/>
        <end position="73"/>
    </location>
</feature>
<feature type="transmembrane region" description="Helical" evidence="7">
    <location>
        <begin position="12"/>
        <end position="34"/>
    </location>
</feature>
<evidence type="ECO:0000256" key="2">
    <source>
        <dbReference type="ARBA" id="ARBA00009399"/>
    </source>
</evidence>
<feature type="domain" description="GtrA/DPMS transmembrane" evidence="8">
    <location>
        <begin position="18"/>
        <end position="143"/>
    </location>
</feature>
<dbReference type="EMBL" id="JBITLV010000004">
    <property type="protein sequence ID" value="MFI7588310.1"/>
    <property type="molecule type" value="Genomic_DNA"/>
</dbReference>
<dbReference type="Pfam" id="PF04138">
    <property type="entry name" value="GtrA_DPMS_TM"/>
    <property type="match status" value="1"/>
</dbReference>
<evidence type="ECO:0000256" key="1">
    <source>
        <dbReference type="ARBA" id="ARBA00004141"/>
    </source>
</evidence>
<feature type="transmembrane region" description="Helical" evidence="7">
    <location>
        <begin position="85"/>
        <end position="108"/>
    </location>
</feature>
<evidence type="ECO:0000259" key="8">
    <source>
        <dbReference type="Pfam" id="PF04138"/>
    </source>
</evidence>